<dbReference type="RefSeq" id="XP_001215582.1">
    <property type="nucleotide sequence ID" value="XM_001215582.1"/>
</dbReference>
<dbReference type="GeneID" id="4322210"/>
<dbReference type="OrthoDB" id="417697at2759"/>
<dbReference type="Proteomes" id="UP000007963">
    <property type="component" value="Unassembled WGS sequence"/>
</dbReference>
<dbReference type="EMBL" id="CH476602">
    <property type="protein sequence ID" value="EAU32948.1"/>
    <property type="molecule type" value="Genomic_DNA"/>
</dbReference>
<dbReference type="Gene3D" id="3.40.50.150">
    <property type="entry name" value="Vaccinia Virus protein VP39"/>
    <property type="match status" value="1"/>
</dbReference>
<reference evidence="2" key="1">
    <citation type="submission" date="2005-09" db="EMBL/GenBank/DDBJ databases">
        <title>Annotation of the Aspergillus terreus NIH2624 genome.</title>
        <authorList>
            <person name="Birren B.W."/>
            <person name="Lander E.S."/>
            <person name="Galagan J.E."/>
            <person name="Nusbaum C."/>
            <person name="Devon K."/>
            <person name="Henn M."/>
            <person name="Ma L.-J."/>
            <person name="Jaffe D.B."/>
            <person name="Butler J."/>
            <person name="Alvarez P."/>
            <person name="Gnerre S."/>
            <person name="Grabherr M."/>
            <person name="Kleber M."/>
            <person name="Mauceli E.W."/>
            <person name="Brockman W."/>
            <person name="Rounsley S."/>
            <person name="Young S.K."/>
            <person name="LaButti K."/>
            <person name="Pushparaj V."/>
            <person name="DeCaprio D."/>
            <person name="Crawford M."/>
            <person name="Koehrsen M."/>
            <person name="Engels R."/>
            <person name="Montgomery P."/>
            <person name="Pearson M."/>
            <person name="Howarth C."/>
            <person name="Larson L."/>
            <person name="Luoma S."/>
            <person name="White J."/>
            <person name="Alvarado L."/>
            <person name="Kodira C.D."/>
            <person name="Zeng Q."/>
            <person name="Oleary S."/>
            <person name="Yandava C."/>
            <person name="Denning D.W."/>
            <person name="Nierman W.C."/>
            <person name="Milne T."/>
            <person name="Madden K."/>
        </authorList>
    </citation>
    <scope>NUCLEOTIDE SEQUENCE [LARGE SCALE GENOMIC DNA]</scope>
    <source>
        <strain evidence="2">NIH 2624 / FGSC A1156</strain>
    </source>
</reference>
<evidence type="ECO:0000313" key="1">
    <source>
        <dbReference type="EMBL" id="EAU32948.1"/>
    </source>
</evidence>
<dbReference type="eggNOG" id="ENOG502SNAB">
    <property type="taxonomic scope" value="Eukaryota"/>
</dbReference>
<sequence>MAEEDNYILGRGMAASIGRMWLFDVARQLPPTVQLHGFDISNSQFPPKELWPKNVTLGLLDSLVDPPTSLAGQYDVVHLGMWAGNLSGSDASSLILHVKRLLKPGGYIQWEDADVVHQFVKGVKAEEFERRMDELFKSLSLDYSWVSDLPNRLRQDDDLHVLDLQCSRFQPALVQLCTNTYLMALREMLQGVKRRLAQGLLLSISELELWGNTDGIIYNWTPISLVAQMGQ</sequence>
<dbReference type="STRING" id="341663.Q0CIT0"/>
<dbReference type="SUPFAM" id="SSF53335">
    <property type="entry name" value="S-adenosyl-L-methionine-dependent methyltransferases"/>
    <property type="match status" value="1"/>
</dbReference>
<dbReference type="VEuPathDB" id="FungiDB:ATEG_06404"/>
<dbReference type="InterPro" id="IPR029063">
    <property type="entry name" value="SAM-dependent_MTases_sf"/>
</dbReference>
<organism evidence="1 2">
    <name type="scientific">Aspergillus terreus (strain NIH 2624 / FGSC A1156)</name>
    <dbReference type="NCBI Taxonomy" id="341663"/>
    <lineage>
        <taxon>Eukaryota</taxon>
        <taxon>Fungi</taxon>
        <taxon>Dikarya</taxon>
        <taxon>Ascomycota</taxon>
        <taxon>Pezizomycotina</taxon>
        <taxon>Eurotiomycetes</taxon>
        <taxon>Eurotiomycetidae</taxon>
        <taxon>Eurotiales</taxon>
        <taxon>Aspergillaceae</taxon>
        <taxon>Aspergillus</taxon>
        <taxon>Aspergillus subgen. Circumdati</taxon>
    </lineage>
</organism>
<evidence type="ECO:0000313" key="2">
    <source>
        <dbReference type="Proteomes" id="UP000007963"/>
    </source>
</evidence>
<dbReference type="HOGENOM" id="CLU_010595_9_2_1"/>
<evidence type="ECO:0008006" key="3">
    <source>
        <dbReference type="Google" id="ProtNLM"/>
    </source>
</evidence>
<gene>
    <name evidence="1" type="ORF">ATEG_06404</name>
</gene>
<protein>
    <recommendedName>
        <fullName evidence="3">Methyltransferase type 11 domain-containing protein</fullName>
    </recommendedName>
</protein>
<dbReference type="AlphaFoldDB" id="Q0CIT0"/>
<accession>Q0CIT0</accession>
<name>Q0CIT0_ASPTN</name>
<proteinExistence type="predicted"/>